<organism evidence="3 4">
    <name type="scientific">Pseudonocardia kunmingensis</name>
    <dbReference type="NCBI Taxonomy" id="630975"/>
    <lineage>
        <taxon>Bacteria</taxon>
        <taxon>Bacillati</taxon>
        <taxon>Actinomycetota</taxon>
        <taxon>Actinomycetes</taxon>
        <taxon>Pseudonocardiales</taxon>
        <taxon>Pseudonocardiaceae</taxon>
        <taxon>Pseudonocardia</taxon>
    </lineage>
</organism>
<dbReference type="Gene3D" id="3.40.190.10">
    <property type="entry name" value="Periplasmic binding protein-like II"/>
    <property type="match status" value="2"/>
</dbReference>
<dbReference type="PROSITE" id="PS51318">
    <property type="entry name" value="TAT"/>
    <property type="match status" value="1"/>
</dbReference>
<sequence length="309" mass="31955">MDERTGRCSRRGFLRGTLLTGSLAVTGGCSALGLGDTLARIRDEQVVRIGIADERPYSYLEGDRVEGAIAAVHREVFRRIGDIEIDAVVTPFGELVEALNGGTVDVVAAGMFVTADRCELVAFSAPVYCAPTGLLVAAGNPLGLDDLGSVARTGASLAVLAGAVEREYALAAGVPADRIILVGTPEDGLAAVADGDVDALALTAISLRSLLAPPGGPAPTGVELLAPFAPVIGGEPRLGCGAAAFRRPDETLRAEFDDVLAALRDEGALLELMAPFGFTRDEMPDPGVTTEQLCRVEHGAGTELDPLPR</sequence>
<reference evidence="3 4" key="1">
    <citation type="submission" date="2019-06" db="EMBL/GenBank/DDBJ databases">
        <title>Sequencing the genomes of 1000 actinobacteria strains.</title>
        <authorList>
            <person name="Klenk H.-P."/>
        </authorList>
    </citation>
    <scope>NUCLEOTIDE SEQUENCE [LARGE SCALE GENOMIC DNA]</scope>
    <source>
        <strain evidence="3 4">DSM 45301</strain>
    </source>
</reference>
<dbReference type="AlphaFoldDB" id="A0A543DXN2"/>
<dbReference type="InterPro" id="IPR006311">
    <property type="entry name" value="TAT_signal"/>
</dbReference>
<dbReference type="SUPFAM" id="SSF53850">
    <property type="entry name" value="Periplasmic binding protein-like II"/>
    <property type="match status" value="1"/>
</dbReference>
<dbReference type="SMART" id="SM00062">
    <property type="entry name" value="PBPb"/>
    <property type="match status" value="1"/>
</dbReference>
<accession>A0A543DXN2</accession>
<dbReference type="PANTHER" id="PTHR35936">
    <property type="entry name" value="MEMBRANE-BOUND LYTIC MUREIN TRANSGLYCOSYLASE F"/>
    <property type="match status" value="1"/>
</dbReference>
<proteinExistence type="predicted"/>
<dbReference type="EMBL" id="VFPA01000001">
    <property type="protein sequence ID" value="TQM14019.1"/>
    <property type="molecule type" value="Genomic_DNA"/>
</dbReference>
<evidence type="ECO:0000313" key="3">
    <source>
        <dbReference type="EMBL" id="TQM14019.1"/>
    </source>
</evidence>
<dbReference type="Proteomes" id="UP000315677">
    <property type="component" value="Unassembled WGS sequence"/>
</dbReference>
<feature type="domain" description="Solute-binding protein family 3/N-terminal" evidence="2">
    <location>
        <begin position="46"/>
        <end position="280"/>
    </location>
</feature>
<protein>
    <submittedName>
        <fullName evidence="3">Polar amino acid transport system substrate-binding protein</fullName>
    </submittedName>
</protein>
<dbReference type="InterPro" id="IPR001638">
    <property type="entry name" value="Solute-binding_3/MltF_N"/>
</dbReference>
<keyword evidence="4" id="KW-1185">Reference proteome</keyword>
<dbReference type="RefSeq" id="WP_170231171.1">
    <property type="nucleotide sequence ID" value="NZ_VFPA01000001.1"/>
</dbReference>
<evidence type="ECO:0000313" key="4">
    <source>
        <dbReference type="Proteomes" id="UP000315677"/>
    </source>
</evidence>
<dbReference type="Pfam" id="PF00497">
    <property type="entry name" value="SBP_bac_3"/>
    <property type="match status" value="1"/>
</dbReference>
<keyword evidence="1" id="KW-0732">Signal</keyword>
<evidence type="ECO:0000256" key="1">
    <source>
        <dbReference type="ARBA" id="ARBA00022729"/>
    </source>
</evidence>
<comment type="caution">
    <text evidence="3">The sequence shown here is derived from an EMBL/GenBank/DDBJ whole genome shotgun (WGS) entry which is preliminary data.</text>
</comment>
<name>A0A543DXN2_9PSEU</name>
<evidence type="ECO:0000259" key="2">
    <source>
        <dbReference type="SMART" id="SM00062"/>
    </source>
</evidence>
<dbReference type="PANTHER" id="PTHR35936:SF17">
    <property type="entry name" value="ARGININE-BINDING EXTRACELLULAR PROTEIN ARTP"/>
    <property type="match status" value="1"/>
</dbReference>
<dbReference type="PROSITE" id="PS51257">
    <property type="entry name" value="PROKAR_LIPOPROTEIN"/>
    <property type="match status" value="1"/>
</dbReference>
<gene>
    <name evidence="3" type="ORF">FB558_0776</name>
</gene>